<gene>
    <name evidence="1" type="ORF">SAMN05660991_03087</name>
</gene>
<organism evidence="1 2">
    <name type="scientific">Trujillonella endophytica</name>
    <dbReference type="NCBI Taxonomy" id="673521"/>
    <lineage>
        <taxon>Bacteria</taxon>
        <taxon>Bacillati</taxon>
        <taxon>Actinomycetota</taxon>
        <taxon>Actinomycetes</taxon>
        <taxon>Geodermatophilales</taxon>
        <taxon>Geodermatophilaceae</taxon>
        <taxon>Trujillonella</taxon>
    </lineage>
</organism>
<dbReference type="AlphaFoldDB" id="A0A1H8UTK6"/>
<dbReference type="STRING" id="673521.SAMN05660991_03087"/>
<reference evidence="2" key="1">
    <citation type="submission" date="2016-10" db="EMBL/GenBank/DDBJ databases">
        <authorList>
            <person name="Varghese N."/>
            <person name="Submissions S."/>
        </authorList>
    </citation>
    <scope>NUCLEOTIDE SEQUENCE [LARGE SCALE GENOMIC DNA]</scope>
    <source>
        <strain evidence="2">DSM 45413</strain>
    </source>
</reference>
<protein>
    <submittedName>
        <fullName evidence="1">Winged helix DNA-binding domain-containing protein</fullName>
    </submittedName>
</protein>
<accession>A0A1H8UTK6</accession>
<dbReference type="PANTHER" id="PTHR38479:SF2">
    <property type="entry name" value="WINGED HELIX DNA-BINDING DOMAIN-CONTAINING PROTEIN"/>
    <property type="match status" value="1"/>
</dbReference>
<sequence length="354" mass="37618">MTTSPRELARLRLVAQRLAGAPAASAAEAVRGLLCAQGQDLPGAVTSVALRTRDRSATGVRAAFDAGEVVRSWPMRGTLHLLPAEELPWLLELCGPRAVAGAAKRRAALGITDRDVDRAREQAVGALTGGRRLGRAALLAAIGEAVDVSGQRGYHLLWFLAQTGTLVLGPTEGTDQAFALLDEWVPAPRRLSGEEALAELARRYLTGHGPATDADLARWAGLTLRDVRAGIAAVRSELAAVEVDGRELLMAPDLPDRLAACRSEVEDAVLLLPGFDEYVLGYADRTCAVPEEFAERIVPGRNGMFRSTVVHGGRVLGVWRWAGSGSRRVPAPEPFTTFPDRVAAAIPELAAALP</sequence>
<dbReference type="PANTHER" id="PTHR38479">
    <property type="entry name" value="LMO0824 PROTEIN"/>
    <property type="match status" value="1"/>
</dbReference>
<dbReference type="Pfam" id="PF06224">
    <property type="entry name" value="AlkZ-like"/>
    <property type="match status" value="1"/>
</dbReference>
<keyword evidence="1" id="KW-0238">DNA-binding</keyword>
<evidence type="ECO:0000313" key="1">
    <source>
        <dbReference type="EMBL" id="SEP06525.1"/>
    </source>
</evidence>
<keyword evidence="2" id="KW-1185">Reference proteome</keyword>
<dbReference type="OrthoDB" id="9148135at2"/>
<dbReference type="GO" id="GO:0003677">
    <property type="term" value="F:DNA binding"/>
    <property type="evidence" value="ECO:0007669"/>
    <property type="project" value="UniProtKB-KW"/>
</dbReference>
<dbReference type="InterPro" id="IPR009351">
    <property type="entry name" value="AlkZ-like"/>
</dbReference>
<proteinExistence type="predicted"/>
<dbReference type="EMBL" id="FOEE01000009">
    <property type="protein sequence ID" value="SEP06525.1"/>
    <property type="molecule type" value="Genomic_DNA"/>
</dbReference>
<evidence type="ECO:0000313" key="2">
    <source>
        <dbReference type="Proteomes" id="UP000198960"/>
    </source>
</evidence>
<dbReference type="Proteomes" id="UP000198960">
    <property type="component" value="Unassembled WGS sequence"/>
</dbReference>
<name>A0A1H8UTK6_9ACTN</name>
<dbReference type="RefSeq" id="WP_091945378.1">
    <property type="nucleotide sequence ID" value="NZ_FOEE01000009.1"/>
</dbReference>